<dbReference type="AlphaFoldDB" id="V7I4D7"/>
<dbReference type="InterPro" id="IPR011611">
    <property type="entry name" value="PfkB_dom"/>
</dbReference>
<keyword evidence="12" id="KW-0963">Cytoplasm</keyword>
<comment type="function">
    <text evidence="12">Catalyzes the phosphorylation of ribose at O-5 in a reaction requiring ATP and magnesium. The resulting D-ribose-5-phosphate can then be used either for sythesis of nucleotides, histidine, and tryptophan, or as a component of the pentose phosphate pathway.</text>
</comment>
<dbReference type="GO" id="GO:0005737">
    <property type="term" value="C:cytoplasm"/>
    <property type="evidence" value="ECO:0007669"/>
    <property type="project" value="UniProtKB-SubCell"/>
</dbReference>
<dbReference type="EC" id="2.7.1.15" evidence="2 12"/>
<evidence type="ECO:0000256" key="6">
    <source>
        <dbReference type="ARBA" id="ARBA00022741"/>
    </source>
</evidence>
<comment type="subunit">
    <text evidence="12">Homodimer.</text>
</comment>
<feature type="binding site" evidence="12">
    <location>
        <position position="276"/>
    </location>
    <ligand>
        <name>K(+)</name>
        <dbReference type="ChEBI" id="CHEBI:29103"/>
    </ligand>
</feature>
<evidence type="ECO:0000256" key="11">
    <source>
        <dbReference type="ARBA" id="ARBA00023277"/>
    </source>
</evidence>
<evidence type="ECO:0000256" key="3">
    <source>
        <dbReference type="ARBA" id="ARBA00016943"/>
    </source>
</evidence>
<feature type="binding site" evidence="12">
    <location>
        <position position="179"/>
    </location>
    <ligand>
        <name>ATP</name>
        <dbReference type="ChEBI" id="CHEBI:30616"/>
    </ligand>
</feature>
<evidence type="ECO:0000259" key="13">
    <source>
        <dbReference type="Pfam" id="PF00294"/>
    </source>
</evidence>
<evidence type="ECO:0000256" key="12">
    <source>
        <dbReference type="HAMAP-Rule" id="MF_01987"/>
    </source>
</evidence>
<evidence type="ECO:0000256" key="8">
    <source>
        <dbReference type="ARBA" id="ARBA00022840"/>
    </source>
</evidence>
<feature type="binding site" evidence="12">
    <location>
        <begin position="211"/>
        <end position="216"/>
    </location>
    <ligand>
        <name>ATP</name>
        <dbReference type="ChEBI" id="CHEBI:30616"/>
    </ligand>
</feature>
<feature type="binding site" evidence="12">
    <location>
        <begin position="10"/>
        <end position="12"/>
    </location>
    <ligand>
        <name>substrate</name>
    </ligand>
</feature>
<dbReference type="eggNOG" id="COG0524">
    <property type="taxonomic scope" value="Bacteria"/>
</dbReference>
<keyword evidence="5 12" id="KW-0479">Metal-binding</keyword>
<dbReference type="GO" id="GO:0019303">
    <property type="term" value="P:D-ribose catabolic process"/>
    <property type="evidence" value="ECO:0007669"/>
    <property type="project" value="UniProtKB-UniRule"/>
</dbReference>
<keyword evidence="10 12" id="KW-0630">Potassium</keyword>
<comment type="similarity">
    <text evidence="1">Belongs to the carbohydrate kinase pfkB family.</text>
</comment>
<feature type="binding site" evidence="12">
    <location>
        <position position="282"/>
    </location>
    <ligand>
        <name>K(+)</name>
        <dbReference type="ChEBI" id="CHEBI:29103"/>
    </ligand>
</feature>
<keyword evidence="4 12" id="KW-0808">Transferase</keyword>
<dbReference type="Gene3D" id="3.40.1190.20">
    <property type="match status" value="1"/>
</dbReference>
<dbReference type="RefSeq" id="WP_023387136.1">
    <property type="nucleotide sequence ID" value="NZ_AXUN02000173.1"/>
</dbReference>
<dbReference type="STRING" id="994573.T472_0210070"/>
<feature type="active site" description="Proton acceptor" evidence="12">
    <location>
        <position position="243"/>
    </location>
</feature>
<comment type="similarity">
    <text evidence="12">Belongs to the carbohydrate kinase PfkB family. Ribokinase subfamily.</text>
</comment>
<comment type="caution">
    <text evidence="14">The sequence shown here is derived from an EMBL/GenBank/DDBJ whole genome shotgun (WGS) entry which is preliminary data.</text>
</comment>
<feature type="binding site" evidence="12">
    <location>
        <begin position="38"/>
        <end position="42"/>
    </location>
    <ligand>
        <name>substrate</name>
    </ligand>
</feature>
<dbReference type="PROSITE" id="PS00583">
    <property type="entry name" value="PFKB_KINASES_1"/>
    <property type="match status" value="1"/>
</dbReference>
<evidence type="ECO:0000256" key="2">
    <source>
        <dbReference type="ARBA" id="ARBA00012035"/>
    </source>
</evidence>
<dbReference type="InterPro" id="IPR011877">
    <property type="entry name" value="Ribokinase"/>
</dbReference>
<keyword evidence="8 12" id="KW-0067">ATP-binding</keyword>
<feature type="binding site" evidence="12">
    <location>
        <begin position="242"/>
        <end position="243"/>
    </location>
    <ligand>
        <name>ATP</name>
        <dbReference type="ChEBI" id="CHEBI:30616"/>
    </ligand>
</feature>
<feature type="binding site" evidence="12">
    <location>
        <position position="273"/>
    </location>
    <ligand>
        <name>K(+)</name>
        <dbReference type="ChEBI" id="CHEBI:29103"/>
    </ligand>
</feature>
<dbReference type="GO" id="GO:0046872">
    <property type="term" value="F:metal ion binding"/>
    <property type="evidence" value="ECO:0007669"/>
    <property type="project" value="UniProtKB-KW"/>
</dbReference>
<evidence type="ECO:0000256" key="7">
    <source>
        <dbReference type="ARBA" id="ARBA00022777"/>
    </source>
</evidence>
<comment type="caution">
    <text evidence="12">Lacks conserved residue(s) required for the propagation of feature annotation.</text>
</comment>
<comment type="activity regulation">
    <text evidence="12">Activated by a monovalent cation that binds near, but not in, the active site. The most likely occupant of the site in vivo is potassium. Ion binding induces a conformational change that may alter substrate affinity.</text>
</comment>
<dbReference type="InterPro" id="IPR002139">
    <property type="entry name" value="Ribo/fructo_kinase"/>
</dbReference>
<dbReference type="HAMAP" id="MF_01987">
    <property type="entry name" value="Ribokinase"/>
    <property type="match status" value="1"/>
</dbReference>
<evidence type="ECO:0000256" key="9">
    <source>
        <dbReference type="ARBA" id="ARBA00022842"/>
    </source>
</evidence>
<keyword evidence="9 12" id="KW-0460">Magnesium</keyword>
<evidence type="ECO:0000256" key="1">
    <source>
        <dbReference type="ARBA" id="ARBA00005380"/>
    </source>
</evidence>
<dbReference type="InterPro" id="IPR029056">
    <property type="entry name" value="Ribokinase-like"/>
</dbReference>
<sequence length="295" mass="31863">MKICCFGSLNIDMVFAVNEFVRPKETIQSKGLSIYSGGKGLNQAIAIRKSGAQVLMAGSVGSDGKLLLDECDKCGLDRSLVRVLDSSTGTAVIQVNDAGENCIILFDGANKENDEEFIDSVMERLENGDYLVLQNEINNLDHIMRSAKAKGIKIFMNPSPIDERLLKLPLEACDFLILNEVEGAILSGADDHDDIMKELEVKYPDTGIILTLGENGVRYRTESGSGRKSAYRVEAVDTTGAGDAFTGYFIGMLSRGEGIEKAIEIAQKAAAISVTRKGASGSIPLVEEVIGFHKF</sequence>
<comment type="subcellular location">
    <subcellularLocation>
        <location evidence="12">Cytoplasm</location>
    </subcellularLocation>
</comment>
<dbReference type="GO" id="GO:0005524">
    <property type="term" value="F:ATP binding"/>
    <property type="evidence" value="ECO:0007669"/>
    <property type="project" value="UniProtKB-UniRule"/>
</dbReference>
<dbReference type="PRINTS" id="PR00990">
    <property type="entry name" value="RIBOKINASE"/>
</dbReference>
<comment type="cofactor">
    <cofactor evidence="12">
        <name>Mg(2+)</name>
        <dbReference type="ChEBI" id="CHEBI:18420"/>
    </cofactor>
    <text evidence="12">Requires a divalent cation, most likely magnesium in vivo, as an electrophilic catalyst to aid phosphoryl group transfer. It is the chelate of the metal and the nucleotide that is the actual substrate.</text>
</comment>
<dbReference type="UniPathway" id="UPA00916">
    <property type="reaction ID" value="UER00889"/>
</dbReference>
<evidence type="ECO:0000256" key="5">
    <source>
        <dbReference type="ARBA" id="ARBA00022723"/>
    </source>
</evidence>
<keyword evidence="7 12" id="KW-0418">Kinase</keyword>
<reference evidence="14 15" key="1">
    <citation type="journal article" date="2014" name="Genome Announc.">
        <title>Genome Sequence of Youngiibacter fragilis, the Type Strain of the Genus Youngiibacter.</title>
        <authorList>
            <person name="Wawrik C.B."/>
            <person name="Callaghan A.V."/>
            <person name="Stamps B.W."/>
            <person name="Wawrik B."/>
        </authorList>
    </citation>
    <scope>NUCLEOTIDE SEQUENCE [LARGE SCALE GENOMIC DNA]</scope>
    <source>
        <strain evidence="14 15">232.1</strain>
    </source>
</reference>
<dbReference type="GO" id="GO:0004747">
    <property type="term" value="F:ribokinase activity"/>
    <property type="evidence" value="ECO:0007669"/>
    <property type="project" value="UniProtKB-UniRule"/>
</dbReference>
<feature type="binding site" evidence="12">
    <location>
        <position position="239"/>
    </location>
    <ligand>
        <name>K(+)</name>
        <dbReference type="ChEBI" id="CHEBI:29103"/>
    </ligand>
</feature>
<keyword evidence="11 12" id="KW-0119">Carbohydrate metabolism</keyword>
<dbReference type="EMBL" id="AXUN02000173">
    <property type="protein sequence ID" value="ETA80743.1"/>
    <property type="molecule type" value="Genomic_DNA"/>
</dbReference>
<accession>V7I4D7</accession>
<protein>
    <recommendedName>
        <fullName evidence="3 12">Ribokinase</fullName>
        <shortName evidence="12">RK</shortName>
        <ecNumber evidence="2 12">2.7.1.15</ecNumber>
    </recommendedName>
</protein>
<keyword evidence="6 12" id="KW-0547">Nucleotide-binding</keyword>
<feature type="binding site" evidence="12">
    <location>
        <position position="278"/>
    </location>
    <ligand>
        <name>K(+)</name>
        <dbReference type="ChEBI" id="CHEBI:29103"/>
    </ligand>
</feature>
<evidence type="ECO:0000313" key="15">
    <source>
        <dbReference type="Proteomes" id="UP000017747"/>
    </source>
</evidence>
<dbReference type="OrthoDB" id="9775849at2"/>
<evidence type="ECO:0000256" key="4">
    <source>
        <dbReference type="ARBA" id="ARBA00022679"/>
    </source>
</evidence>
<proteinExistence type="inferred from homology"/>
<dbReference type="InterPro" id="IPR002173">
    <property type="entry name" value="Carboh/pur_kinase_PfkB_CS"/>
</dbReference>
<feature type="binding site" evidence="12">
    <location>
        <position position="136"/>
    </location>
    <ligand>
        <name>substrate</name>
    </ligand>
</feature>
<dbReference type="CDD" id="cd01174">
    <property type="entry name" value="ribokinase"/>
    <property type="match status" value="1"/>
</dbReference>
<feature type="domain" description="Carbohydrate kinase PfkB" evidence="13">
    <location>
        <begin position="2"/>
        <end position="284"/>
    </location>
</feature>
<dbReference type="Pfam" id="PF00294">
    <property type="entry name" value="PfkB"/>
    <property type="match status" value="1"/>
</dbReference>
<dbReference type="PANTHER" id="PTHR10584">
    <property type="entry name" value="SUGAR KINASE"/>
    <property type="match status" value="1"/>
</dbReference>
<comment type="pathway">
    <text evidence="12">Carbohydrate metabolism; D-ribose degradation; D-ribose 5-phosphate from beta-D-ribopyranose: step 2/2.</text>
</comment>
<comment type="catalytic activity">
    <reaction evidence="12">
        <text>D-ribose + ATP = D-ribose 5-phosphate + ADP + H(+)</text>
        <dbReference type="Rhea" id="RHEA:13697"/>
        <dbReference type="ChEBI" id="CHEBI:15378"/>
        <dbReference type="ChEBI" id="CHEBI:30616"/>
        <dbReference type="ChEBI" id="CHEBI:47013"/>
        <dbReference type="ChEBI" id="CHEBI:78346"/>
        <dbReference type="ChEBI" id="CHEBI:456216"/>
        <dbReference type="EC" id="2.7.1.15"/>
    </reaction>
</comment>
<feature type="binding site" evidence="12">
    <location>
        <position position="243"/>
    </location>
    <ligand>
        <name>substrate</name>
    </ligand>
</feature>
<dbReference type="SUPFAM" id="SSF53613">
    <property type="entry name" value="Ribokinase-like"/>
    <property type="match status" value="1"/>
</dbReference>
<name>V7I4D7_9CLOT</name>
<dbReference type="Proteomes" id="UP000017747">
    <property type="component" value="Unassembled WGS sequence"/>
</dbReference>
<evidence type="ECO:0000313" key="14">
    <source>
        <dbReference type="EMBL" id="ETA80743.1"/>
    </source>
</evidence>
<dbReference type="PATRIC" id="fig|994573.3.peg.1875"/>
<gene>
    <name evidence="12" type="primary">rbsK</name>
    <name evidence="14" type="ORF">T472_0210070</name>
</gene>
<organism evidence="14 15">
    <name type="scientific">Youngiibacter fragilis 232.1</name>
    <dbReference type="NCBI Taxonomy" id="994573"/>
    <lineage>
        <taxon>Bacteria</taxon>
        <taxon>Bacillati</taxon>
        <taxon>Bacillota</taxon>
        <taxon>Clostridia</taxon>
        <taxon>Eubacteriales</taxon>
        <taxon>Clostridiaceae</taxon>
        <taxon>Youngiibacter</taxon>
    </lineage>
</organism>
<keyword evidence="15" id="KW-1185">Reference proteome</keyword>
<feature type="binding site" evidence="12">
    <location>
        <position position="237"/>
    </location>
    <ligand>
        <name>K(+)</name>
        <dbReference type="ChEBI" id="CHEBI:29103"/>
    </ligand>
</feature>
<evidence type="ECO:0000256" key="10">
    <source>
        <dbReference type="ARBA" id="ARBA00022958"/>
    </source>
</evidence>
<dbReference type="PANTHER" id="PTHR10584:SF166">
    <property type="entry name" value="RIBOKINASE"/>
    <property type="match status" value="1"/>
</dbReference>